<evidence type="ECO:0000256" key="1">
    <source>
        <dbReference type="ARBA" id="ARBA00001966"/>
    </source>
</evidence>
<dbReference type="SUPFAM" id="SSF54862">
    <property type="entry name" value="4Fe-4S ferredoxins"/>
    <property type="match status" value="1"/>
</dbReference>
<dbReference type="InterPro" id="IPR000283">
    <property type="entry name" value="NADH_UbQ_OxRdtase_75kDa_su_CS"/>
</dbReference>
<dbReference type="FunFam" id="3.10.20.740:FF:000001">
    <property type="entry name" value="NADH-quinone oxidoreductase subunit G"/>
    <property type="match status" value="1"/>
</dbReference>
<evidence type="ECO:0000313" key="17">
    <source>
        <dbReference type="EMBL" id="GHO93221.1"/>
    </source>
</evidence>
<dbReference type="GO" id="GO:0008137">
    <property type="term" value="F:NADH dehydrogenase (ubiquinone) activity"/>
    <property type="evidence" value="ECO:0007669"/>
    <property type="project" value="InterPro"/>
</dbReference>
<comment type="caution">
    <text evidence="17">The sequence shown here is derived from an EMBL/GenBank/DDBJ whole genome shotgun (WGS) entry which is preliminary data.</text>
</comment>
<dbReference type="PROSITE" id="PS51669">
    <property type="entry name" value="4FE4S_MOW_BIS_MGD"/>
    <property type="match status" value="1"/>
</dbReference>
<organism evidence="17 18">
    <name type="scientific">Reticulibacter mediterranei</name>
    <dbReference type="NCBI Taxonomy" id="2778369"/>
    <lineage>
        <taxon>Bacteria</taxon>
        <taxon>Bacillati</taxon>
        <taxon>Chloroflexota</taxon>
        <taxon>Ktedonobacteria</taxon>
        <taxon>Ktedonobacterales</taxon>
        <taxon>Reticulibacteraceae</taxon>
        <taxon>Reticulibacter</taxon>
    </lineage>
</organism>
<evidence type="ECO:0000256" key="13">
    <source>
        <dbReference type="RuleBase" id="RU004523"/>
    </source>
</evidence>
<dbReference type="Gene3D" id="3.40.50.740">
    <property type="match status" value="1"/>
</dbReference>
<dbReference type="InterPro" id="IPR001041">
    <property type="entry name" value="2Fe-2S_ferredoxin-type"/>
</dbReference>
<dbReference type="SUPFAM" id="SSF53706">
    <property type="entry name" value="Formate dehydrogenase/DMSO reductase, domains 1-3"/>
    <property type="match status" value="1"/>
</dbReference>
<evidence type="ECO:0000256" key="10">
    <source>
        <dbReference type="ARBA" id="ARBA00023027"/>
    </source>
</evidence>
<evidence type="ECO:0000256" key="11">
    <source>
        <dbReference type="ARBA" id="ARBA00034078"/>
    </source>
</evidence>
<keyword evidence="10" id="KW-0520">NAD</keyword>
<evidence type="ECO:0000256" key="9">
    <source>
        <dbReference type="ARBA" id="ARBA00023014"/>
    </source>
</evidence>
<dbReference type="Gene3D" id="3.30.70.20">
    <property type="match status" value="1"/>
</dbReference>
<dbReference type="GO" id="GO:0042773">
    <property type="term" value="P:ATP synthesis coupled electron transport"/>
    <property type="evidence" value="ECO:0007669"/>
    <property type="project" value="InterPro"/>
</dbReference>
<dbReference type="PROSITE" id="PS51839">
    <property type="entry name" value="4FE4S_HC3"/>
    <property type="match status" value="1"/>
</dbReference>
<gene>
    <name evidence="17" type="ORF">KSF_032690</name>
</gene>
<dbReference type="PROSITE" id="PS00643">
    <property type="entry name" value="COMPLEX1_75K_3"/>
    <property type="match status" value="1"/>
</dbReference>
<dbReference type="Pfam" id="PF00384">
    <property type="entry name" value="Molybdopterin"/>
    <property type="match status" value="1"/>
</dbReference>
<dbReference type="SUPFAM" id="SSF54292">
    <property type="entry name" value="2Fe-2S ferredoxin-like"/>
    <property type="match status" value="1"/>
</dbReference>
<evidence type="ECO:0000256" key="5">
    <source>
        <dbReference type="ARBA" id="ARBA00022719"/>
    </source>
</evidence>
<dbReference type="InterPro" id="IPR036010">
    <property type="entry name" value="2Fe-2S_ferredoxin-like_sf"/>
</dbReference>
<dbReference type="CDD" id="cd00207">
    <property type="entry name" value="fer2"/>
    <property type="match status" value="1"/>
</dbReference>
<evidence type="ECO:0000259" key="16">
    <source>
        <dbReference type="PROSITE" id="PS51839"/>
    </source>
</evidence>
<dbReference type="Pfam" id="PF22117">
    <property type="entry name" value="Fer4_Nqo3"/>
    <property type="match status" value="1"/>
</dbReference>
<dbReference type="InterPro" id="IPR054351">
    <property type="entry name" value="NADH_UbQ_OxRdtase_ferredoxin"/>
</dbReference>
<accession>A0A8J3IF24</accession>
<keyword evidence="5" id="KW-0874">Quinone</keyword>
<dbReference type="InterPro" id="IPR010228">
    <property type="entry name" value="NADH_UbQ_OxRdtase_Gsu"/>
</dbReference>
<sequence>MPEEKKDELVHLTIDGVPVAVPPGTLVWKAAQEAGIEIPIYCYHPKMPPLGACRMCFVEIEKMPKPPQTACTTPVSEGMVVSTKSEKVLKARRGTLEFLLINHPLDCPICDKAGECDLQDFTLRHGPGGTRFDQSKRHYRKPIPVSQDVMLDRERCILCQRCTRFSSEISMDNGLVMIQRGFRMEVGTAPDHAFDSVFSGNTTEICPVGALTASSYRFKARPWELKRVPSVCNNCSVGCNARVDVRVDRVTRLMSRNNDEVDDGWLCNRGRWDFGFVNNPNRLRTPLIRRNGTLAPATWDEALSYVATKLKDIAGTHGAQAVAGIGSTRTTNEETYLFQKLLRQALKTNNIDHHHGRFNGPRDSLTGKAWMMTSSIAELEKASHIVLVASDPYKRQPVLNLRLKKAMRGGTKITIINSATTEMDRFEASDVYSVRKINIPENGAGAAAKLLLRYALNHDGVGAGSKVEVPAAKEIETAEQSFGSEVTEQLQQVAAELVSAGSAAKGAVILYDELATLDSGAEKLATDLQALAVVTNNIDRVGAGVGPLFGDANSLGARDMGLLPDTLPGYVATSEKGLAYDEILSNPQVKALFVMGANPARHRASGELPKTLEFLVVQDIALTETAQQADVVLPAVTFAEKDGTMTNVDHHVQIVRRALRPLPGAKADWEILIALANRLGQNWTYASPRDIFAEIAANNPFYAGLTYEDLGLQGARTQEQEVARA</sequence>
<dbReference type="AlphaFoldDB" id="A0A8J3IF24"/>
<dbReference type="InterPro" id="IPR050123">
    <property type="entry name" value="Prok_molybdopt-oxidoreductase"/>
</dbReference>
<dbReference type="SMART" id="SM00929">
    <property type="entry name" value="NADH-G_4Fe-4S_3"/>
    <property type="match status" value="1"/>
</dbReference>
<proteinExistence type="inferred from homology"/>
<keyword evidence="8" id="KW-0408">Iron</keyword>
<dbReference type="Gene3D" id="3.10.20.740">
    <property type="match status" value="1"/>
</dbReference>
<dbReference type="PANTHER" id="PTHR43105:SF10">
    <property type="entry name" value="NADH-QUINONE OXIDOREDUCTASE SUBUNIT G"/>
    <property type="match status" value="1"/>
</dbReference>
<evidence type="ECO:0000259" key="14">
    <source>
        <dbReference type="PROSITE" id="PS51085"/>
    </source>
</evidence>
<evidence type="ECO:0000256" key="4">
    <source>
        <dbReference type="ARBA" id="ARBA00022714"/>
    </source>
</evidence>
<evidence type="ECO:0000256" key="6">
    <source>
        <dbReference type="ARBA" id="ARBA00022723"/>
    </source>
</evidence>
<keyword evidence="3" id="KW-0004">4Fe-4S</keyword>
<evidence type="ECO:0000259" key="15">
    <source>
        <dbReference type="PROSITE" id="PS51669"/>
    </source>
</evidence>
<dbReference type="RefSeq" id="WP_220204013.1">
    <property type="nucleotide sequence ID" value="NZ_BNJK01000001.1"/>
</dbReference>
<dbReference type="Gene3D" id="2.20.25.90">
    <property type="entry name" value="ADC-like domains"/>
    <property type="match status" value="1"/>
</dbReference>
<feature type="domain" description="2Fe-2S ferredoxin-type" evidence="14">
    <location>
        <begin position="8"/>
        <end position="87"/>
    </location>
</feature>
<dbReference type="InterPro" id="IPR006963">
    <property type="entry name" value="Mopterin_OxRdtase_4Fe-4S_dom"/>
</dbReference>
<dbReference type="SMART" id="SM00926">
    <property type="entry name" value="Molybdop_Fe4S4"/>
    <property type="match status" value="1"/>
</dbReference>
<dbReference type="PROSITE" id="PS51085">
    <property type="entry name" value="2FE2S_FER_2"/>
    <property type="match status" value="1"/>
</dbReference>
<dbReference type="InterPro" id="IPR019574">
    <property type="entry name" value="NADH_UbQ_OxRdtase_Gsu_4Fe4S-bd"/>
</dbReference>
<dbReference type="Pfam" id="PF04879">
    <property type="entry name" value="Molybdop_Fe4S4"/>
    <property type="match status" value="1"/>
</dbReference>
<dbReference type="InterPro" id="IPR006656">
    <property type="entry name" value="Mopterin_OxRdtase"/>
</dbReference>
<evidence type="ECO:0000313" key="18">
    <source>
        <dbReference type="Proteomes" id="UP000597444"/>
    </source>
</evidence>
<dbReference type="PANTHER" id="PTHR43105">
    <property type="entry name" value="RESPIRATORY NITRATE REDUCTASE"/>
    <property type="match status" value="1"/>
</dbReference>
<dbReference type="GO" id="GO:0046872">
    <property type="term" value="F:metal ion binding"/>
    <property type="evidence" value="ECO:0007669"/>
    <property type="project" value="UniProtKB-KW"/>
</dbReference>
<dbReference type="Proteomes" id="UP000597444">
    <property type="component" value="Unassembled WGS sequence"/>
</dbReference>
<dbReference type="GO" id="GO:0048038">
    <property type="term" value="F:quinone binding"/>
    <property type="evidence" value="ECO:0007669"/>
    <property type="project" value="UniProtKB-KW"/>
</dbReference>
<dbReference type="PROSITE" id="PS00641">
    <property type="entry name" value="COMPLEX1_75K_1"/>
    <property type="match status" value="1"/>
</dbReference>
<comment type="similarity">
    <text evidence="2 13">Belongs to the complex I 75 kDa subunit family.</text>
</comment>
<comment type="cofactor">
    <cofactor evidence="11">
        <name>[2Fe-2S] cluster</name>
        <dbReference type="ChEBI" id="CHEBI:190135"/>
    </cofactor>
</comment>
<dbReference type="GO" id="GO:0051539">
    <property type="term" value="F:4 iron, 4 sulfur cluster binding"/>
    <property type="evidence" value="ECO:0007669"/>
    <property type="project" value="UniProtKB-KW"/>
</dbReference>
<evidence type="ECO:0000256" key="3">
    <source>
        <dbReference type="ARBA" id="ARBA00022485"/>
    </source>
</evidence>
<comment type="cofactor">
    <cofactor evidence="1">
        <name>[4Fe-4S] cluster</name>
        <dbReference type="ChEBI" id="CHEBI:49883"/>
    </cofactor>
</comment>
<protein>
    <submittedName>
        <fullName evidence="17">NADH-quinone oxidoreductase</fullName>
    </submittedName>
</protein>
<dbReference type="EMBL" id="BNJK01000001">
    <property type="protein sequence ID" value="GHO93221.1"/>
    <property type="molecule type" value="Genomic_DNA"/>
</dbReference>
<dbReference type="NCBIfam" id="TIGR01973">
    <property type="entry name" value="NuoG"/>
    <property type="match status" value="1"/>
</dbReference>
<keyword evidence="6" id="KW-0479">Metal-binding</keyword>
<keyword evidence="9" id="KW-0411">Iron-sulfur</keyword>
<evidence type="ECO:0000256" key="7">
    <source>
        <dbReference type="ARBA" id="ARBA00022967"/>
    </source>
</evidence>
<evidence type="ECO:0000256" key="12">
    <source>
        <dbReference type="ARBA" id="ARBA00047712"/>
    </source>
</evidence>
<evidence type="ECO:0000256" key="2">
    <source>
        <dbReference type="ARBA" id="ARBA00005404"/>
    </source>
</evidence>
<dbReference type="Pfam" id="PF10588">
    <property type="entry name" value="NADH-G_4Fe-4S_3"/>
    <property type="match status" value="1"/>
</dbReference>
<dbReference type="GO" id="GO:0051537">
    <property type="term" value="F:2 iron, 2 sulfur cluster binding"/>
    <property type="evidence" value="ECO:0007669"/>
    <property type="project" value="UniProtKB-KW"/>
</dbReference>
<keyword evidence="4" id="KW-0001">2Fe-2S</keyword>
<keyword evidence="7" id="KW-1278">Translocase</keyword>
<comment type="catalytic activity">
    <reaction evidence="12">
        <text>a quinone + NADH + 5 H(+)(in) = a quinol + NAD(+) + 4 H(+)(out)</text>
        <dbReference type="Rhea" id="RHEA:57888"/>
        <dbReference type="ChEBI" id="CHEBI:15378"/>
        <dbReference type="ChEBI" id="CHEBI:24646"/>
        <dbReference type="ChEBI" id="CHEBI:57540"/>
        <dbReference type="ChEBI" id="CHEBI:57945"/>
        <dbReference type="ChEBI" id="CHEBI:132124"/>
    </reaction>
</comment>
<keyword evidence="18" id="KW-1185">Reference proteome</keyword>
<dbReference type="Pfam" id="PF13510">
    <property type="entry name" value="Fer2_4"/>
    <property type="match status" value="1"/>
</dbReference>
<reference evidence="17" key="1">
    <citation type="submission" date="2020-10" db="EMBL/GenBank/DDBJ databases">
        <title>Taxonomic study of unclassified bacteria belonging to the class Ktedonobacteria.</title>
        <authorList>
            <person name="Yabe S."/>
            <person name="Wang C.M."/>
            <person name="Zheng Y."/>
            <person name="Sakai Y."/>
            <person name="Cavaletti L."/>
            <person name="Monciardini P."/>
            <person name="Donadio S."/>
        </authorList>
    </citation>
    <scope>NUCLEOTIDE SEQUENCE</scope>
    <source>
        <strain evidence="17">ID150040</strain>
    </source>
</reference>
<dbReference type="Gene3D" id="3.40.228.10">
    <property type="entry name" value="Dimethylsulfoxide Reductase, domain 2"/>
    <property type="match status" value="1"/>
</dbReference>
<name>A0A8J3IF24_9CHLR</name>
<dbReference type="GO" id="GO:0003954">
    <property type="term" value="F:NADH dehydrogenase activity"/>
    <property type="evidence" value="ECO:0007669"/>
    <property type="project" value="TreeGrafter"/>
</dbReference>
<evidence type="ECO:0000256" key="8">
    <source>
        <dbReference type="ARBA" id="ARBA00023004"/>
    </source>
</evidence>
<dbReference type="GO" id="GO:0016020">
    <property type="term" value="C:membrane"/>
    <property type="evidence" value="ECO:0007669"/>
    <property type="project" value="InterPro"/>
</dbReference>
<feature type="domain" description="4Fe-4S His(Cys)3-ligated-type" evidence="16">
    <location>
        <begin position="87"/>
        <end position="126"/>
    </location>
</feature>
<feature type="domain" description="4Fe-4S Mo/W bis-MGD-type" evidence="15">
    <location>
        <begin position="225"/>
        <end position="281"/>
    </location>
</feature>